<keyword evidence="3" id="KW-0238">DNA-binding</keyword>
<dbReference type="InterPro" id="IPR036879">
    <property type="entry name" value="TF_MADSbox_sf"/>
</dbReference>
<dbReference type="PANTHER" id="PTHR11945:SF725">
    <property type="entry name" value="AGAMOUS-LIKE 58-RELATED"/>
    <property type="match status" value="1"/>
</dbReference>
<feature type="non-terminal residue" evidence="7">
    <location>
        <position position="160"/>
    </location>
</feature>
<evidence type="ECO:0000313" key="8">
    <source>
        <dbReference type="Proteomes" id="UP000593575"/>
    </source>
</evidence>
<evidence type="ECO:0000256" key="5">
    <source>
        <dbReference type="ARBA" id="ARBA00023242"/>
    </source>
</evidence>
<dbReference type="Proteomes" id="UP000593575">
    <property type="component" value="Unassembled WGS sequence"/>
</dbReference>
<dbReference type="Gene3D" id="3.40.1810.10">
    <property type="entry name" value="Transcription factor, MADS-box"/>
    <property type="match status" value="1"/>
</dbReference>
<evidence type="ECO:0000256" key="3">
    <source>
        <dbReference type="ARBA" id="ARBA00023125"/>
    </source>
</evidence>
<dbReference type="GO" id="GO:0000978">
    <property type="term" value="F:RNA polymerase II cis-regulatory region sequence-specific DNA binding"/>
    <property type="evidence" value="ECO:0007669"/>
    <property type="project" value="TreeGrafter"/>
</dbReference>
<dbReference type="PROSITE" id="PS50066">
    <property type="entry name" value="MADS_BOX_2"/>
    <property type="match status" value="1"/>
</dbReference>
<evidence type="ECO:0000259" key="6">
    <source>
        <dbReference type="PROSITE" id="PS50066"/>
    </source>
</evidence>
<dbReference type="GO" id="GO:0046983">
    <property type="term" value="F:protein dimerization activity"/>
    <property type="evidence" value="ECO:0007669"/>
    <property type="project" value="InterPro"/>
</dbReference>
<protein>
    <recommendedName>
        <fullName evidence="6">MADS-box domain-containing protein</fullName>
    </recommendedName>
</protein>
<accession>A0A7J9K3K2</accession>
<dbReference type="GO" id="GO:0005634">
    <property type="term" value="C:nucleus"/>
    <property type="evidence" value="ECO:0007669"/>
    <property type="project" value="UniProtKB-SubCell"/>
</dbReference>
<gene>
    <name evidence="7" type="ORF">Goarm_003570</name>
</gene>
<name>A0A7J9K3K2_9ROSI</name>
<evidence type="ECO:0000256" key="2">
    <source>
        <dbReference type="ARBA" id="ARBA00023015"/>
    </source>
</evidence>
<dbReference type="GO" id="GO:0000981">
    <property type="term" value="F:DNA-binding transcription factor activity, RNA polymerase II-specific"/>
    <property type="evidence" value="ECO:0007669"/>
    <property type="project" value="TreeGrafter"/>
</dbReference>
<dbReference type="EMBL" id="JABFAE010000011">
    <property type="protein sequence ID" value="MBA0841052.1"/>
    <property type="molecule type" value="Genomic_DNA"/>
</dbReference>
<keyword evidence="8" id="KW-1185">Reference proteome</keyword>
<feature type="non-terminal residue" evidence="7">
    <location>
        <position position="1"/>
    </location>
</feature>
<dbReference type="PANTHER" id="PTHR11945">
    <property type="entry name" value="MADS BOX PROTEIN"/>
    <property type="match status" value="1"/>
</dbReference>
<evidence type="ECO:0000256" key="1">
    <source>
        <dbReference type="ARBA" id="ARBA00004123"/>
    </source>
</evidence>
<evidence type="ECO:0000256" key="4">
    <source>
        <dbReference type="ARBA" id="ARBA00023163"/>
    </source>
</evidence>
<dbReference type="AlphaFoldDB" id="A0A7J9K3K2"/>
<dbReference type="Pfam" id="PF00319">
    <property type="entry name" value="SRF-TF"/>
    <property type="match status" value="1"/>
</dbReference>
<proteinExistence type="predicted"/>
<keyword evidence="2" id="KW-0805">Transcription regulation</keyword>
<keyword evidence="4" id="KW-0804">Transcription</keyword>
<reference evidence="7 8" key="1">
    <citation type="journal article" date="2019" name="Genome Biol. Evol.">
        <title>Insights into the evolution of the New World diploid cottons (Gossypium, subgenus Houzingenia) based on genome sequencing.</title>
        <authorList>
            <person name="Grover C.E."/>
            <person name="Arick M.A. 2nd"/>
            <person name="Thrash A."/>
            <person name="Conover J.L."/>
            <person name="Sanders W.S."/>
            <person name="Peterson D.G."/>
            <person name="Frelichowski J.E."/>
            <person name="Scheffler J.A."/>
            <person name="Scheffler B.E."/>
            <person name="Wendel J.F."/>
        </authorList>
    </citation>
    <scope>NUCLEOTIDE SEQUENCE [LARGE SCALE GENOMIC DNA]</scope>
    <source>
        <strain evidence="7">6</strain>
        <tissue evidence="7">Leaf</tissue>
    </source>
</reference>
<organism evidence="7 8">
    <name type="scientific">Gossypium armourianum</name>
    <dbReference type="NCBI Taxonomy" id="34283"/>
    <lineage>
        <taxon>Eukaryota</taxon>
        <taxon>Viridiplantae</taxon>
        <taxon>Streptophyta</taxon>
        <taxon>Embryophyta</taxon>
        <taxon>Tracheophyta</taxon>
        <taxon>Spermatophyta</taxon>
        <taxon>Magnoliopsida</taxon>
        <taxon>eudicotyledons</taxon>
        <taxon>Gunneridae</taxon>
        <taxon>Pentapetalae</taxon>
        <taxon>rosids</taxon>
        <taxon>malvids</taxon>
        <taxon>Malvales</taxon>
        <taxon>Malvaceae</taxon>
        <taxon>Malvoideae</taxon>
        <taxon>Gossypium</taxon>
    </lineage>
</organism>
<evidence type="ECO:0000313" key="7">
    <source>
        <dbReference type="EMBL" id="MBA0841052.1"/>
    </source>
</evidence>
<dbReference type="SUPFAM" id="SSF55455">
    <property type="entry name" value="SRF-like"/>
    <property type="match status" value="1"/>
</dbReference>
<sequence length="160" mass="18085">KKTGEKEKLRLRSLQNEDDSLVSFSKRCTGIYKKISELSTLCGAEILSIIFSPNGKPYSFGHPTLESVARQFLNPNHPLNETTHALVEAYLKLVMDLIEILDKKVDSYLTVSLNKSMTGFNKSLLALRDREQVDKLCETFFSFVELPPVKLINGSFPPMM</sequence>
<dbReference type="InterPro" id="IPR002100">
    <property type="entry name" value="TF_MADSbox"/>
</dbReference>
<dbReference type="PRINTS" id="PR00404">
    <property type="entry name" value="MADSDOMAIN"/>
</dbReference>
<feature type="domain" description="MADS-box" evidence="6">
    <location>
        <begin position="4"/>
        <end position="64"/>
    </location>
</feature>
<keyword evidence="5" id="KW-0539">Nucleus</keyword>
<dbReference type="SMART" id="SM00432">
    <property type="entry name" value="MADS"/>
    <property type="match status" value="1"/>
</dbReference>
<comment type="subcellular location">
    <subcellularLocation>
        <location evidence="1">Nucleus</location>
    </subcellularLocation>
</comment>
<comment type="caution">
    <text evidence="7">The sequence shown here is derived from an EMBL/GenBank/DDBJ whole genome shotgun (WGS) entry which is preliminary data.</text>
</comment>